<dbReference type="AlphaFoldDB" id="A0A165NGS7"/>
<dbReference type="Pfam" id="PF00295">
    <property type="entry name" value="Glyco_hydro_28"/>
    <property type="match status" value="1"/>
</dbReference>
<evidence type="ECO:0000256" key="6">
    <source>
        <dbReference type="ARBA" id="ARBA00023157"/>
    </source>
</evidence>
<dbReference type="Proteomes" id="UP000077266">
    <property type="component" value="Unassembled WGS sequence"/>
</dbReference>
<dbReference type="InterPro" id="IPR011050">
    <property type="entry name" value="Pectin_lyase_fold/virulence"/>
</dbReference>
<dbReference type="PANTHER" id="PTHR31736:SF19">
    <property type="entry name" value="PECTIN LYASE SUPERFAMILY PROTEIN-RELATED"/>
    <property type="match status" value="1"/>
</dbReference>
<keyword evidence="12" id="KW-1185">Reference proteome</keyword>
<evidence type="ECO:0000256" key="4">
    <source>
        <dbReference type="ARBA" id="ARBA00022729"/>
    </source>
</evidence>
<dbReference type="GO" id="GO:0005975">
    <property type="term" value="P:carbohydrate metabolic process"/>
    <property type="evidence" value="ECO:0007669"/>
    <property type="project" value="InterPro"/>
</dbReference>
<evidence type="ECO:0000313" key="11">
    <source>
        <dbReference type="EMBL" id="KZW00727.1"/>
    </source>
</evidence>
<accession>A0A165NGS7</accession>
<evidence type="ECO:0000256" key="5">
    <source>
        <dbReference type="ARBA" id="ARBA00022801"/>
    </source>
</evidence>
<dbReference type="PANTHER" id="PTHR31736">
    <property type="match status" value="1"/>
</dbReference>
<comment type="subcellular location">
    <subcellularLocation>
        <location evidence="1">Secreted</location>
    </subcellularLocation>
</comment>
<evidence type="ECO:0000256" key="1">
    <source>
        <dbReference type="ARBA" id="ARBA00004613"/>
    </source>
</evidence>
<dbReference type="OrthoDB" id="187139at2759"/>
<dbReference type="GO" id="GO:0046576">
    <property type="term" value="F:rhamnogalacturonan alpha-L-rhamnopyranosyl-(1-&gt;4)-alpha-D-galactopyranosyluronide lyase activity"/>
    <property type="evidence" value="ECO:0007669"/>
    <property type="project" value="UniProtKB-ARBA"/>
</dbReference>
<evidence type="ECO:0000256" key="2">
    <source>
        <dbReference type="ARBA" id="ARBA00008834"/>
    </source>
</evidence>
<evidence type="ECO:0000313" key="12">
    <source>
        <dbReference type="Proteomes" id="UP000077266"/>
    </source>
</evidence>
<dbReference type="InParanoid" id="A0A165NGS7"/>
<evidence type="ECO:0000256" key="10">
    <source>
        <dbReference type="RuleBase" id="RU361169"/>
    </source>
</evidence>
<keyword evidence="8 10" id="KW-0326">Glycosidase</keyword>
<gene>
    <name evidence="11" type="ORF">EXIGLDRAFT_639141</name>
</gene>
<keyword evidence="7" id="KW-0325">Glycoprotein</keyword>
<dbReference type="InterPro" id="IPR000743">
    <property type="entry name" value="Glyco_hydro_28"/>
</dbReference>
<dbReference type="Gene3D" id="2.160.20.10">
    <property type="entry name" value="Single-stranded right-handed beta-helix, Pectin lyase-like"/>
    <property type="match status" value="1"/>
</dbReference>
<keyword evidence="6" id="KW-1015">Disulfide bond</keyword>
<proteinExistence type="inferred from homology"/>
<organism evidence="11 12">
    <name type="scientific">Exidia glandulosa HHB12029</name>
    <dbReference type="NCBI Taxonomy" id="1314781"/>
    <lineage>
        <taxon>Eukaryota</taxon>
        <taxon>Fungi</taxon>
        <taxon>Dikarya</taxon>
        <taxon>Basidiomycota</taxon>
        <taxon>Agaricomycotina</taxon>
        <taxon>Agaricomycetes</taxon>
        <taxon>Auriculariales</taxon>
        <taxon>Exidiaceae</taxon>
        <taxon>Exidia</taxon>
    </lineage>
</organism>
<keyword evidence="11" id="KW-0456">Lyase</keyword>
<protein>
    <submittedName>
        <fullName evidence="11">Pectin lyase-like protein</fullName>
    </submittedName>
</protein>
<reference evidence="11 12" key="1">
    <citation type="journal article" date="2016" name="Mol. Biol. Evol.">
        <title>Comparative Genomics of Early-Diverging Mushroom-Forming Fungi Provides Insights into the Origins of Lignocellulose Decay Capabilities.</title>
        <authorList>
            <person name="Nagy L.G."/>
            <person name="Riley R."/>
            <person name="Tritt A."/>
            <person name="Adam C."/>
            <person name="Daum C."/>
            <person name="Floudas D."/>
            <person name="Sun H."/>
            <person name="Yadav J.S."/>
            <person name="Pangilinan J."/>
            <person name="Larsson K.H."/>
            <person name="Matsuura K."/>
            <person name="Barry K."/>
            <person name="Labutti K."/>
            <person name="Kuo R."/>
            <person name="Ohm R.A."/>
            <person name="Bhattacharya S.S."/>
            <person name="Shirouzu T."/>
            <person name="Yoshinaga Y."/>
            <person name="Martin F.M."/>
            <person name="Grigoriev I.V."/>
            <person name="Hibbett D.S."/>
        </authorList>
    </citation>
    <scope>NUCLEOTIDE SEQUENCE [LARGE SCALE GENOMIC DNA]</scope>
    <source>
        <strain evidence="11 12">HHB12029</strain>
    </source>
</reference>
<name>A0A165NGS7_EXIGL</name>
<dbReference type="STRING" id="1314781.A0A165NGS7"/>
<evidence type="ECO:0000256" key="8">
    <source>
        <dbReference type="ARBA" id="ARBA00023295"/>
    </source>
</evidence>
<dbReference type="InterPro" id="IPR012334">
    <property type="entry name" value="Pectin_lyas_fold"/>
</dbReference>
<sequence>MPTVSFAYNYEYAHFSMDYGQEIEIRVRPKLKNKIDKYRISPENLPIKAKIEGKELVFKMSKPHYLIVKLDNEMEFAILADPQEKNVPKLGASNVFNVLDYKADNTGKAITTGVQDAMDAAAKKPGSIVYVPPGLYYIGNLILRNQTSLYLAGGSVLRMTGKPADYRKMYTKSDLGPGTWWIYTEPNSQDIKVYGRGILDGNGKTLRTNNRYIASVLVPSGTKNFTFDGPIVRDSAFWAVNVVQIQDSLFTNLKVLDRFDVTQNDGIDINESQRVTVKRAIAIANDDSFSTKTWAYNDGTSVPYPYKPRPNKDILFDDCLAWTRCYGYKVGQGAWEAQDNITFQNSVVYYAGVGVGVHHKFGSDTLSDIHFKNIDIESIGGSPGGQAAWAVLWVQDVGKGNGAVRGVTLENIRTHKLGAKKAIVSGNTTDASISDVTFRKISIGDKYKLATSLEEMNIQTNQFANNVRIVN</sequence>
<keyword evidence="3" id="KW-0964">Secreted</keyword>
<keyword evidence="4" id="KW-0732">Signal</keyword>
<comment type="similarity">
    <text evidence="2 10">Belongs to the glycosyl hydrolase 28 family.</text>
</comment>
<dbReference type="GO" id="GO:0005576">
    <property type="term" value="C:extracellular region"/>
    <property type="evidence" value="ECO:0007669"/>
    <property type="project" value="UniProtKB-SubCell"/>
</dbReference>
<evidence type="ECO:0000256" key="7">
    <source>
        <dbReference type="ARBA" id="ARBA00023180"/>
    </source>
</evidence>
<dbReference type="GO" id="GO:0004650">
    <property type="term" value="F:polygalacturonase activity"/>
    <property type="evidence" value="ECO:0007669"/>
    <property type="project" value="InterPro"/>
</dbReference>
<keyword evidence="5 10" id="KW-0378">Hydrolase</keyword>
<dbReference type="SUPFAM" id="SSF51126">
    <property type="entry name" value="Pectin lyase-like"/>
    <property type="match status" value="1"/>
</dbReference>
<evidence type="ECO:0000256" key="9">
    <source>
        <dbReference type="ARBA" id="ARBA00023316"/>
    </source>
</evidence>
<evidence type="ECO:0000256" key="3">
    <source>
        <dbReference type="ARBA" id="ARBA00022525"/>
    </source>
</evidence>
<dbReference type="GO" id="GO:0071555">
    <property type="term" value="P:cell wall organization"/>
    <property type="evidence" value="ECO:0007669"/>
    <property type="project" value="UniProtKB-KW"/>
</dbReference>
<keyword evidence="9" id="KW-0961">Cell wall biogenesis/degradation</keyword>
<dbReference type="EMBL" id="KV425899">
    <property type="protein sequence ID" value="KZW00727.1"/>
    <property type="molecule type" value="Genomic_DNA"/>
</dbReference>